<sequence length="288" mass="32102">MAVNGMALGMRPGKPSTLPHHVASRRTWRARLRQAVLWFVACVWGFPTLWVLYETFFAGAGRFGFTFANLAQAWQVAPFGRYYLNTLVMVFGLLAVQLLFGAVVGFVLARYDFPLKSVITLIFLFQVVVPIYAVMIQDYRMLSSLHLLNTMAGVMLPYTVSGIAVLSFRQAFRSVPRELEEAARLDGYGTFGIFRRVYLPQAIPAALAFAVVSVTYHWTDFLWPMIVTNTDNARPVVVGLAMMAQASESGMQWNLLAAGTAIVILPVLILFTLATRRILAAFAATFNW</sequence>
<comment type="subcellular location">
    <subcellularLocation>
        <location evidence="1 7">Cell membrane</location>
        <topology evidence="1 7">Multi-pass membrane protein</topology>
    </subcellularLocation>
</comment>
<dbReference type="EMBL" id="BMOY01000048">
    <property type="protein sequence ID" value="GGJ12869.1"/>
    <property type="molecule type" value="Genomic_DNA"/>
</dbReference>
<keyword evidence="2 7" id="KW-0813">Transport</keyword>
<evidence type="ECO:0000256" key="6">
    <source>
        <dbReference type="ARBA" id="ARBA00023136"/>
    </source>
</evidence>
<dbReference type="SUPFAM" id="SSF161098">
    <property type="entry name" value="MetI-like"/>
    <property type="match status" value="1"/>
</dbReference>
<keyword evidence="10" id="KW-1185">Reference proteome</keyword>
<evidence type="ECO:0000256" key="7">
    <source>
        <dbReference type="RuleBase" id="RU363032"/>
    </source>
</evidence>
<keyword evidence="4 7" id="KW-0812">Transmembrane</keyword>
<reference evidence="9" key="2">
    <citation type="submission" date="2020-09" db="EMBL/GenBank/DDBJ databases">
        <authorList>
            <person name="Sun Q."/>
            <person name="Ohkuma M."/>
        </authorList>
    </citation>
    <scope>NUCLEOTIDE SEQUENCE</scope>
    <source>
        <strain evidence="9">JCM 18487</strain>
    </source>
</reference>
<feature type="transmembrane region" description="Helical" evidence="7">
    <location>
        <begin position="197"/>
        <end position="218"/>
    </location>
</feature>
<name>A0A917KHN8_9BACL</name>
<feature type="domain" description="ABC transmembrane type-1" evidence="8">
    <location>
        <begin position="83"/>
        <end position="274"/>
    </location>
</feature>
<evidence type="ECO:0000256" key="1">
    <source>
        <dbReference type="ARBA" id="ARBA00004651"/>
    </source>
</evidence>
<organism evidence="9 10">
    <name type="scientific">Alicyclobacillus cellulosilyticus</name>
    <dbReference type="NCBI Taxonomy" id="1003997"/>
    <lineage>
        <taxon>Bacteria</taxon>
        <taxon>Bacillati</taxon>
        <taxon>Bacillota</taxon>
        <taxon>Bacilli</taxon>
        <taxon>Bacillales</taxon>
        <taxon>Alicyclobacillaceae</taxon>
        <taxon>Alicyclobacillus</taxon>
    </lineage>
</organism>
<dbReference type="InterPro" id="IPR000515">
    <property type="entry name" value="MetI-like"/>
</dbReference>
<feature type="transmembrane region" description="Helical" evidence="7">
    <location>
        <begin position="147"/>
        <end position="168"/>
    </location>
</feature>
<accession>A0A917KHN8</accession>
<dbReference type="InterPro" id="IPR035906">
    <property type="entry name" value="MetI-like_sf"/>
</dbReference>
<feature type="transmembrane region" description="Helical" evidence="7">
    <location>
        <begin position="35"/>
        <end position="53"/>
    </location>
</feature>
<dbReference type="Gene3D" id="1.10.3720.10">
    <property type="entry name" value="MetI-like"/>
    <property type="match status" value="1"/>
</dbReference>
<comment type="caution">
    <text evidence="9">The sequence shown here is derived from an EMBL/GenBank/DDBJ whole genome shotgun (WGS) entry which is preliminary data.</text>
</comment>
<feature type="transmembrane region" description="Helical" evidence="7">
    <location>
        <begin position="115"/>
        <end position="135"/>
    </location>
</feature>
<evidence type="ECO:0000256" key="2">
    <source>
        <dbReference type="ARBA" id="ARBA00022448"/>
    </source>
</evidence>
<feature type="transmembrane region" description="Helical" evidence="7">
    <location>
        <begin position="253"/>
        <end position="274"/>
    </location>
</feature>
<dbReference type="PROSITE" id="PS50928">
    <property type="entry name" value="ABC_TM1"/>
    <property type="match status" value="1"/>
</dbReference>
<reference evidence="9" key="1">
    <citation type="journal article" date="2014" name="Int. J. Syst. Evol. Microbiol.">
        <title>Complete genome sequence of Corynebacterium casei LMG S-19264T (=DSM 44701T), isolated from a smear-ripened cheese.</title>
        <authorList>
            <consortium name="US DOE Joint Genome Institute (JGI-PGF)"/>
            <person name="Walter F."/>
            <person name="Albersmeier A."/>
            <person name="Kalinowski J."/>
            <person name="Ruckert C."/>
        </authorList>
    </citation>
    <scope>NUCLEOTIDE SEQUENCE</scope>
    <source>
        <strain evidence="9">JCM 18487</strain>
    </source>
</reference>
<dbReference type="Proteomes" id="UP000637695">
    <property type="component" value="Unassembled WGS sequence"/>
</dbReference>
<evidence type="ECO:0000256" key="4">
    <source>
        <dbReference type="ARBA" id="ARBA00022692"/>
    </source>
</evidence>
<evidence type="ECO:0000313" key="10">
    <source>
        <dbReference type="Proteomes" id="UP000637695"/>
    </source>
</evidence>
<dbReference type="Pfam" id="PF00528">
    <property type="entry name" value="BPD_transp_1"/>
    <property type="match status" value="1"/>
</dbReference>
<dbReference type="PANTHER" id="PTHR43744">
    <property type="entry name" value="ABC TRANSPORTER PERMEASE PROTEIN MG189-RELATED-RELATED"/>
    <property type="match status" value="1"/>
</dbReference>
<dbReference type="AlphaFoldDB" id="A0A917KHN8"/>
<keyword evidence="3" id="KW-1003">Cell membrane</keyword>
<dbReference type="GO" id="GO:0005886">
    <property type="term" value="C:plasma membrane"/>
    <property type="evidence" value="ECO:0007669"/>
    <property type="project" value="UniProtKB-SubCell"/>
</dbReference>
<gene>
    <name evidence="9" type="ORF">GCM10010885_22720</name>
</gene>
<evidence type="ECO:0000313" key="9">
    <source>
        <dbReference type="EMBL" id="GGJ12869.1"/>
    </source>
</evidence>
<dbReference type="CDD" id="cd06261">
    <property type="entry name" value="TM_PBP2"/>
    <property type="match status" value="1"/>
</dbReference>
<keyword evidence="6 7" id="KW-0472">Membrane</keyword>
<dbReference type="GO" id="GO:0055085">
    <property type="term" value="P:transmembrane transport"/>
    <property type="evidence" value="ECO:0007669"/>
    <property type="project" value="InterPro"/>
</dbReference>
<comment type="similarity">
    <text evidence="7">Belongs to the binding-protein-dependent transport system permease family.</text>
</comment>
<protein>
    <submittedName>
        <fullName evidence="9">ABC transporter permease</fullName>
    </submittedName>
</protein>
<evidence type="ECO:0000256" key="3">
    <source>
        <dbReference type="ARBA" id="ARBA00022475"/>
    </source>
</evidence>
<dbReference type="PANTHER" id="PTHR43744:SF3">
    <property type="entry name" value="LACTOSE TRANSPORT SYSTEM PERMEASE PROTEIN LACG"/>
    <property type="match status" value="1"/>
</dbReference>
<proteinExistence type="inferred from homology"/>
<keyword evidence="5 7" id="KW-1133">Transmembrane helix</keyword>
<evidence type="ECO:0000259" key="8">
    <source>
        <dbReference type="PROSITE" id="PS50928"/>
    </source>
</evidence>
<feature type="transmembrane region" description="Helical" evidence="7">
    <location>
        <begin position="82"/>
        <end position="108"/>
    </location>
</feature>
<evidence type="ECO:0000256" key="5">
    <source>
        <dbReference type="ARBA" id="ARBA00022989"/>
    </source>
</evidence>